<accession>A0A0H3C9J8</accession>
<keyword evidence="5" id="KW-0067">ATP-binding</keyword>
<evidence type="ECO:0000313" key="11">
    <source>
        <dbReference type="Proteomes" id="UP000001364"/>
    </source>
</evidence>
<dbReference type="Pfam" id="PF19833">
    <property type="entry name" value="RecG_dom3_C"/>
    <property type="match status" value="1"/>
</dbReference>
<dbReference type="OrthoDB" id="9804325at2"/>
<dbReference type="InterPro" id="IPR047112">
    <property type="entry name" value="RecG/Mfd"/>
</dbReference>
<keyword evidence="6" id="KW-0238">DNA-binding</keyword>
<dbReference type="SUPFAM" id="SSF50249">
    <property type="entry name" value="Nucleic acid-binding proteins"/>
    <property type="match status" value="1"/>
</dbReference>
<evidence type="ECO:0000256" key="7">
    <source>
        <dbReference type="ARBA" id="ARBA00023204"/>
    </source>
</evidence>
<dbReference type="InterPro" id="IPR014001">
    <property type="entry name" value="Helicase_ATP-bd"/>
</dbReference>
<gene>
    <name evidence="10" type="primary">recG</name>
    <name evidence="10" type="ordered locus">CCNA_01504</name>
</gene>
<dbReference type="AlphaFoldDB" id="A0A0H3C9J8"/>
<dbReference type="Gene3D" id="3.40.50.300">
    <property type="entry name" value="P-loop containing nucleotide triphosphate hydrolases"/>
    <property type="match status" value="2"/>
</dbReference>
<dbReference type="PROSITE" id="PS51194">
    <property type="entry name" value="HELICASE_CTER"/>
    <property type="match status" value="1"/>
</dbReference>
<evidence type="ECO:0000313" key="10">
    <source>
        <dbReference type="EMBL" id="ACL94969.1"/>
    </source>
</evidence>
<evidence type="ECO:0000256" key="2">
    <source>
        <dbReference type="ARBA" id="ARBA00022763"/>
    </source>
</evidence>
<dbReference type="RefSeq" id="YP_002516877.1">
    <property type="nucleotide sequence ID" value="NC_011916.1"/>
</dbReference>
<dbReference type="HOGENOM" id="CLU_005122_7_1_5"/>
<keyword evidence="3 10" id="KW-0378">Hydrolase</keyword>
<dbReference type="PANTHER" id="PTHR47964:SF1">
    <property type="entry name" value="ATP-DEPENDENT DNA HELICASE HOMOLOG RECG, CHLOROPLASTIC"/>
    <property type="match status" value="1"/>
</dbReference>
<evidence type="ECO:0000256" key="6">
    <source>
        <dbReference type="ARBA" id="ARBA00023125"/>
    </source>
</evidence>
<evidence type="ECO:0000256" key="1">
    <source>
        <dbReference type="ARBA" id="ARBA00022741"/>
    </source>
</evidence>
<feature type="domain" description="Helicase ATP-binding" evidence="8">
    <location>
        <begin position="281"/>
        <end position="447"/>
    </location>
</feature>
<dbReference type="InterPro" id="IPR001650">
    <property type="entry name" value="Helicase_C-like"/>
</dbReference>
<name>A0A0H3C9J8_CAUVN</name>
<dbReference type="KEGG" id="ccs:CCNA_01504"/>
<dbReference type="SMART" id="SM00490">
    <property type="entry name" value="HELICc"/>
    <property type="match status" value="1"/>
</dbReference>
<keyword evidence="1" id="KW-0547">Nucleotide-binding</keyword>
<reference evidence="10 11" key="1">
    <citation type="journal article" date="2010" name="J. Bacteriol.">
        <title>The genetic basis of laboratory adaptation in Caulobacter crescentus.</title>
        <authorList>
            <person name="Marks M.E."/>
            <person name="Castro-Rojas C.M."/>
            <person name="Teiling C."/>
            <person name="Du L."/>
            <person name="Kapatral V."/>
            <person name="Walunas T.L."/>
            <person name="Crosson S."/>
        </authorList>
    </citation>
    <scope>NUCLEOTIDE SEQUENCE [LARGE SCALE GENOMIC DNA]</scope>
    <source>
        <strain evidence="11">NA1000 / CB15N</strain>
    </source>
</reference>
<evidence type="ECO:0000259" key="8">
    <source>
        <dbReference type="PROSITE" id="PS51192"/>
    </source>
</evidence>
<dbReference type="Proteomes" id="UP000001364">
    <property type="component" value="Chromosome"/>
</dbReference>
<dbReference type="GO" id="GO:0005524">
    <property type="term" value="F:ATP binding"/>
    <property type="evidence" value="ECO:0007669"/>
    <property type="project" value="UniProtKB-KW"/>
</dbReference>
<keyword evidence="11" id="KW-1185">Reference proteome</keyword>
<evidence type="ECO:0000256" key="3">
    <source>
        <dbReference type="ARBA" id="ARBA00022801"/>
    </source>
</evidence>
<dbReference type="SMR" id="A0A0H3C9J8"/>
<proteinExistence type="predicted"/>
<feature type="domain" description="Helicase C-terminal" evidence="9">
    <location>
        <begin position="466"/>
        <end position="624"/>
    </location>
</feature>
<dbReference type="PROSITE" id="PS51192">
    <property type="entry name" value="HELICASE_ATP_BIND_1"/>
    <property type="match status" value="1"/>
</dbReference>
<evidence type="ECO:0000256" key="4">
    <source>
        <dbReference type="ARBA" id="ARBA00022806"/>
    </source>
</evidence>
<dbReference type="GO" id="GO:0006281">
    <property type="term" value="P:DNA repair"/>
    <property type="evidence" value="ECO:0007669"/>
    <property type="project" value="UniProtKB-KW"/>
</dbReference>
<dbReference type="PhylomeDB" id="A0A0H3C9J8"/>
<protein>
    <submittedName>
        <fullName evidence="10">ATP-dependent DNA helicase recG</fullName>
        <ecNumber evidence="10">3.6.1.-</ecNumber>
    </submittedName>
</protein>
<dbReference type="NCBIfam" id="NF008164">
    <property type="entry name" value="PRK10917.1-2"/>
    <property type="match status" value="1"/>
</dbReference>
<evidence type="ECO:0000259" key="9">
    <source>
        <dbReference type="PROSITE" id="PS51194"/>
    </source>
</evidence>
<dbReference type="SMART" id="SM00487">
    <property type="entry name" value="DEXDc"/>
    <property type="match status" value="1"/>
</dbReference>
<dbReference type="InterPro" id="IPR011545">
    <property type="entry name" value="DEAD/DEAH_box_helicase_dom"/>
</dbReference>
<dbReference type="GeneID" id="7333178"/>
<keyword evidence="2" id="KW-0227">DNA damage</keyword>
<dbReference type="GO" id="GO:0016787">
    <property type="term" value="F:hydrolase activity"/>
    <property type="evidence" value="ECO:0007669"/>
    <property type="project" value="UniProtKB-KW"/>
</dbReference>
<dbReference type="InterPro" id="IPR012340">
    <property type="entry name" value="NA-bd_OB-fold"/>
</dbReference>
<organism evidence="10 11">
    <name type="scientific">Caulobacter vibrioides (strain NA1000 / CB15N)</name>
    <name type="common">Caulobacter crescentus</name>
    <dbReference type="NCBI Taxonomy" id="565050"/>
    <lineage>
        <taxon>Bacteria</taxon>
        <taxon>Pseudomonadati</taxon>
        <taxon>Pseudomonadota</taxon>
        <taxon>Alphaproteobacteria</taxon>
        <taxon>Caulobacterales</taxon>
        <taxon>Caulobacteraceae</taxon>
        <taxon>Caulobacter</taxon>
    </lineage>
</organism>
<evidence type="ECO:0000256" key="5">
    <source>
        <dbReference type="ARBA" id="ARBA00022840"/>
    </source>
</evidence>
<dbReference type="SUPFAM" id="SSF52540">
    <property type="entry name" value="P-loop containing nucleoside triphosphate hydrolases"/>
    <property type="match status" value="2"/>
</dbReference>
<dbReference type="Pfam" id="PF00271">
    <property type="entry name" value="Helicase_C"/>
    <property type="match status" value="1"/>
</dbReference>
<keyword evidence="7" id="KW-0234">DNA repair</keyword>
<sequence>MRPEILFPLFTSVSTLKGVGPRVAPLVEKLAGPIVRDVLFTAPSGLIRRTTTTVDQAVENQVQTFIVTIDGHQPPHRLGQPWKIRAWDGTGFLTLVWFKGHGPHLERQHPKGARRAVSGKVERPEVFASELQIAHPDYIVAEDKAGDIPLVETVYPATHGLPSRTFRKLALEALARAPDLAEWQDAAWIEREKLPSWRDALAALHAPASEADLSPLSRPRRRLAYDELLAHQLALAQRKAARRSHPGPRIPAGPLSEAAEKALPFKLTRAQIRALSEIRGDLASGERMSRLLQGDVGSGKTVVAMLAMADAASAGFQSALMAPTEILARQHFETIAAPLEALDLSVILLTGRDKGAGRAAKLAGLAEGAHHIAVGTHALFQDDVGFRALALTIIDEQHRFGVNERRRLQEKGPANVDWGVHLLAMSATPIPRTLELTVFGDLDVSRIDEKPPGRTPVATRAVPTPRVPEIIERLRVAISGGAQAFWICPLVSESDKVYLRAAEDRAADLARHLPGVGLVHGQMPPAEKDAVMQRFVDGEVNVLVATTVVEVGVNVPNASIMVIEHADRFGLAQLHQLRGRVGRGTRESACVLLYDPPLSEVAQQRLDILRRSDDGFEIAEKDLELRGGGDPLGLKQSGFPAYRLADPVAHRDLIAVAADDARLILARDLALTSPRGQALRTLQELFDWTPTSVLNEAG</sequence>
<dbReference type="PATRIC" id="fig|565050.3.peg.1482"/>
<dbReference type="InterPro" id="IPR045562">
    <property type="entry name" value="RecG_dom3_C"/>
</dbReference>
<dbReference type="EMBL" id="CP001340">
    <property type="protein sequence ID" value="ACL94969.1"/>
    <property type="molecule type" value="Genomic_DNA"/>
</dbReference>
<dbReference type="PANTHER" id="PTHR47964">
    <property type="entry name" value="ATP-DEPENDENT DNA HELICASE HOMOLOG RECG, CHLOROPLASTIC"/>
    <property type="match status" value="1"/>
</dbReference>
<dbReference type="Gene3D" id="2.40.50.140">
    <property type="entry name" value="Nucleic acid-binding proteins"/>
    <property type="match status" value="1"/>
</dbReference>
<dbReference type="EC" id="3.6.1.-" evidence="10"/>
<dbReference type="CDD" id="cd17992">
    <property type="entry name" value="DEXHc_RecG"/>
    <property type="match status" value="1"/>
</dbReference>
<dbReference type="CDD" id="cd04488">
    <property type="entry name" value="RecG_wedge_OBF"/>
    <property type="match status" value="1"/>
</dbReference>
<dbReference type="Pfam" id="PF00270">
    <property type="entry name" value="DEAD"/>
    <property type="match status" value="1"/>
</dbReference>
<dbReference type="GO" id="GO:0003677">
    <property type="term" value="F:DNA binding"/>
    <property type="evidence" value="ECO:0007669"/>
    <property type="project" value="UniProtKB-KW"/>
</dbReference>
<keyword evidence="4 10" id="KW-0347">Helicase</keyword>
<dbReference type="RefSeq" id="WP_010919313.1">
    <property type="nucleotide sequence ID" value="NC_011916.1"/>
</dbReference>
<dbReference type="InterPro" id="IPR027417">
    <property type="entry name" value="P-loop_NTPase"/>
</dbReference>
<dbReference type="GO" id="GO:0003678">
    <property type="term" value="F:DNA helicase activity"/>
    <property type="evidence" value="ECO:0007669"/>
    <property type="project" value="TreeGrafter"/>
</dbReference>